<reference evidence="2" key="3">
    <citation type="submission" date="2015-02" db="UniProtKB">
        <authorList>
            <consortium name="EnsemblProtists"/>
        </authorList>
    </citation>
    <scope>IDENTIFICATION</scope>
    <source>
        <strain evidence="2">DAOM BR144</strain>
    </source>
</reference>
<evidence type="ECO:0000313" key="3">
    <source>
        <dbReference type="Proteomes" id="UP000019132"/>
    </source>
</evidence>
<name>K3WH92_GLOUD</name>
<accession>K3WH92</accession>
<dbReference type="GO" id="GO:0042729">
    <property type="term" value="C:DASH complex"/>
    <property type="evidence" value="ECO:0007669"/>
    <property type="project" value="InterPro"/>
</dbReference>
<dbReference type="EnsemblProtists" id="PYU1_T004334">
    <property type="protein sequence ID" value="PYU1_T004334"/>
    <property type="gene ID" value="PYU1_G004324"/>
</dbReference>
<dbReference type="AlphaFoldDB" id="K3WH92"/>
<organism evidence="2 3">
    <name type="scientific">Globisporangium ultimum (strain ATCC 200006 / CBS 805.95 / DAOM BR144)</name>
    <name type="common">Pythium ultimum</name>
    <dbReference type="NCBI Taxonomy" id="431595"/>
    <lineage>
        <taxon>Eukaryota</taxon>
        <taxon>Sar</taxon>
        <taxon>Stramenopiles</taxon>
        <taxon>Oomycota</taxon>
        <taxon>Peronosporomycetes</taxon>
        <taxon>Pythiales</taxon>
        <taxon>Pythiaceae</taxon>
        <taxon>Globisporangium</taxon>
    </lineage>
</organism>
<keyword evidence="1" id="KW-0175">Coiled coil</keyword>
<evidence type="ECO:0000313" key="2">
    <source>
        <dbReference type="EnsemblProtists" id="PYU1_T004334"/>
    </source>
</evidence>
<dbReference type="InterPro" id="IPR013958">
    <property type="entry name" value="DASH_Dad1"/>
</dbReference>
<dbReference type="InParanoid" id="K3WH92"/>
<dbReference type="Proteomes" id="UP000019132">
    <property type="component" value="Unassembled WGS sequence"/>
</dbReference>
<keyword evidence="3" id="KW-1185">Reference proteome</keyword>
<dbReference type="VEuPathDB" id="FungiDB:PYU1_G004324"/>
<feature type="coiled-coil region" evidence="1">
    <location>
        <begin position="10"/>
        <end position="48"/>
    </location>
</feature>
<reference evidence="3" key="2">
    <citation type="submission" date="2010-04" db="EMBL/GenBank/DDBJ databases">
        <authorList>
            <person name="Buell R."/>
            <person name="Hamilton J."/>
            <person name="Hostetler J."/>
        </authorList>
    </citation>
    <scope>NUCLEOTIDE SEQUENCE [LARGE SCALE GENOMIC DNA]</scope>
    <source>
        <strain evidence="3">DAOM:BR144</strain>
    </source>
</reference>
<evidence type="ECO:0000256" key="1">
    <source>
        <dbReference type="SAM" id="Coils"/>
    </source>
</evidence>
<dbReference type="GO" id="GO:0072686">
    <property type="term" value="C:mitotic spindle"/>
    <property type="evidence" value="ECO:0007669"/>
    <property type="project" value="InterPro"/>
</dbReference>
<sequence>MADMLDGGDREWFLKEKERLEEQIREEMQEAISNVHILNQNMEHLNDVGHEIVSISAVWVDFLRQMASSAEKRR</sequence>
<dbReference type="EMBL" id="GL376567">
    <property type="status" value="NOT_ANNOTATED_CDS"/>
    <property type="molecule type" value="Genomic_DNA"/>
</dbReference>
<dbReference type="Pfam" id="PF08649">
    <property type="entry name" value="DASH_Dad1"/>
    <property type="match status" value="1"/>
</dbReference>
<dbReference type="OMA" id="VAVKEWF"/>
<proteinExistence type="predicted"/>
<reference evidence="3" key="1">
    <citation type="journal article" date="2010" name="Genome Biol.">
        <title>Genome sequence of the necrotrophic plant pathogen Pythium ultimum reveals original pathogenicity mechanisms and effector repertoire.</title>
        <authorList>
            <person name="Levesque C.A."/>
            <person name="Brouwer H."/>
            <person name="Cano L."/>
            <person name="Hamilton J.P."/>
            <person name="Holt C."/>
            <person name="Huitema E."/>
            <person name="Raffaele S."/>
            <person name="Robideau G.P."/>
            <person name="Thines M."/>
            <person name="Win J."/>
            <person name="Zerillo M.M."/>
            <person name="Beakes G.W."/>
            <person name="Boore J.L."/>
            <person name="Busam D."/>
            <person name="Dumas B."/>
            <person name="Ferriera S."/>
            <person name="Fuerstenberg S.I."/>
            <person name="Gachon C.M."/>
            <person name="Gaulin E."/>
            <person name="Govers F."/>
            <person name="Grenville-Briggs L."/>
            <person name="Horner N."/>
            <person name="Hostetler J."/>
            <person name="Jiang R.H."/>
            <person name="Johnson J."/>
            <person name="Krajaejun T."/>
            <person name="Lin H."/>
            <person name="Meijer H.J."/>
            <person name="Moore B."/>
            <person name="Morris P."/>
            <person name="Phuntmart V."/>
            <person name="Puiu D."/>
            <person name="Shetty J."/>
            <person name="Stajich J.E."/>
            <person name="Tripathy S."/>
            <person name="Wawra S."/>
            <person name="van West P."/>
            <person name="Whitty B.R."/>
            <person name="Coutinho P.M."/>
            <person name="Henrissat B."/>
            <person name="Martin F."/>
            <person name="Thomas P.D."/>
            <person name="Tyler B.M."/>
            <person name="De Vries R.P."/>
            <person name="Kamoun S."/>
            <person name="Yandell M."/>
            <person name="Tisserat N."/>
            <person name="Buell C.R."/>
        </authorList>
    </citation>
    <scope>NUCLEOTIDE SEQUENCE</scope>
    <source>
        <strain evidence="3">DAOM:BR144</strain>
    </source>
</reference>
<dbReference type="HOGENOM" id="CLU_2727763_0_0_1"/>
<protein>
    <submittedName>
        <fullName evidence="2">Uncharacterized protein</fullName>
    </submittedName>
</protein>
<dbReference type="eggNOG" id="ENOG502STSI">
    <property type="taxonomic scope" value="Eukaryota"/>
</dbReference>